<proteinExistence type="predicted"/>
<dbReference type="GeneID" id="54986258"/>
<reference evidence="1 2" key="1">
    <citation type="submission" date="2017-10" db="EMBL/GenBank/DDBJ databases">
        <title>Isolation and characterisation of Lactobacillus bacteriophages that infect wine-derived L. plantarum strains.</title>
        <authorList>
            <person name="Kyrkou I."/>
            <person name="Hestbjerg Hansen L."/>
        </authorList>
    </citation>
    <scope>NUCLEOTIDE SEQUENCE [LARGE SCALE GENOMIC DNA]</scope>
</reference>
<dbReference type="Proteomes" id="UP000241560">
    <property type="component" value="Segment"/>
</dbReference>
<evidence type="ECO:0000313" key="2">
    <source>
        <dbReference type="Proteomes" id="UP000241560"/>
    </source>
</evidence>
<dbReference type="EMBL" id="MG252693">
    <property type="protein sequence ID" value="ATW59451.1"/>
    <property type="molecule type" value="Genomic_DNA"/>
</dbReference>
<dbReference type="KEGG" id="vg:54986258"/>
<evidence type="ECO:0000313" key="1">
    <source>
        <dbReference type="EMBL" id="ATW59451.1"/>
    </source>
</evidence>
<accession>A0A2H4PB44</accession>
<protein>
    <submittedName>
        <fullName evidence="1">Uncharacterized protein</fullName>
    </submittedName>
</protein>
<dbReference type="RefSeq" id="YP_009795881.1">
    <property type="nucleotide sequence ID" value="NC_047897.1"/>
</dbReference>
<name>A0A2H4PB44_9CAUD</name>
<organism evidence="1 2">
    <name type="scientific">Lactobacillus phage Lenus</name>
    <dbReference type="NCBI Taxonomy" id="2053682"/>
    <lineage>
        <taxon>Viruses</taxon>
        <taxon>Duplodnaviria</taxon>
        <taxon>Heunggongvirae</taxon>
        <taxon>Uroviricota</taxon>
        <taxon>Caudoviricetes</taxon>
        <taxon>Tybeckvirinae</taxon>
        <taxon>Lenusvirus</taxon>
        <taxon>Lenusvirus lenus</taxon>
    </lineage>
</organism>
<sequence length="49" mass="5718">MACRVFYGHTSKKNRNKITILWKGEINMVIITEPTSEERKQAFKAFGED</sequence>
<keyword evidence="2" id="KW-1185">Reference proteome</keyword>